<dbReference type="RefSeq" id="WP_184729984.1">
    <property type="nucleotide sequence ID" value="NZ_JACHIW010000002.1"/>
</dbReference>
<protein>
    <submittedName>
        <fullName evidence="2">Acetolactate synthase regulatory subunit</fullName>
    </submittedName>
</protein>
<dbReference type="InterPro" id="IPR025296">
    <property type="entry name" value="DUF4158"/>
</dbReference>
<gene>
    <name evidence="2" type="ORF">BJ970_005891</name>
</gene>
<dbReference type="AlphaFoldDB" id="A0A840Q715"/>
<dbReference type="Proteomes" id="UP000584374">
    <property type="component" value="Unassembled WGS sequence"/>
</dbReference>
<sequence>MGRQPVGMDELVEHWTVLDDEADLVAGKRGGTRLGFALLLKFYTRHGRFPRGRGDFPAEVVEFVARRINVPAAEFESYQWSGSTIEYHRAQIREHLGFRVCSVQDAEKLTAWLAGSVAHAERNADRVRDELLKRCREEFVEPPAPDRVIRMVRTRGRVLGPGHLRWNGWTARHNPQATTGGHHAS</sequence>
<feature type="domain" description="DUF4158" evidence="1">
    <location>
        <begin position="9"/>
        <end position="153"/>
    </location>
</feature>
<comment type="caution">
    <text evidence="2">The sequence shown here is derived from an EMBL/GenBank/DDBJ whole genome shotgun (WGS) entry which is preliminary data.</text>
</comment>
<evidence type="ECO:0000313" key="3">
    <source>
        <dbReference type="Proteomes" id="UP000584374"/>
    </source>
</evidence>
<name>A0A840Q715_9PSEU</name>
<dbReference type="EMBL" id="JACHIW010000002">
    <property type="protein sequence ID" value="MBB5158292.1"/>
    <property type="molecule type" value="Genomic_DNA"/>
</dbReference>
<evidence type="ECO:0000313" key="2">
    <source>
        <dbReference type="EMBL" id="MBB5158292.1"/>
    </source>
</evidence>
<keyword evidence="3" id="KW-1185">Reference proteome</keyword>
<organism evidence="2 3">
    <name type="scientific">Saccharopolyspora phatthalungensis</name>
    <dbReference type="NCBI Taxonomy" id="664693"/>
    <lineage>
        <taxon>Bacteria</taxon>
        <taxon>Bacillati</taxon>
        <taxon>Actinomycetota</taxon>
        <taxon>Actinomycetes</taxon>
        <taxon>Pseudonocardiales</taxon>
        <taxon>Pseudonocardiaceae</taxon>
        <taxon>Saccharopolyspora</taxon>
    </lineage>
</organism>
<reference evidence="2 3" key="1">
    <citation type="submission" date="2020-08" db="EMBL/GenBank/DDBJ databases">
        <title>Sequencing the genomes of 1000 actinobacteria strains.</title>
        <authorList>
            <person name="Klenk H.-P."/>
        </authorList>
    </citation>
    <scope>NUCLEOTIDE SEQUENCE [LARGE SCALE GENOMIC DNA]</scope>
    <source>
        <strain evidence="2 3">DSM 45584</strain>
    </source>
</reference>
<evidence type="ECO:0000259" key="1">
    <source>
        <dbReference type="Pfam" id="PF13700"/>
    </source>
</evidence>
<dbReference type="Pfam" id="PF13700">
    <property type="entry name" value="DUF4158"/>
    <property type="match status" value="1"/>
</dbReference>
<proteinExistence type="predicted"/>
<accession>A0A840Q715</accession>